<dbReference type="InterPro" id="IPR045749">
    <property type="entry name" value="DUF6090"/>
</dbReference>
<evidence type="ECO:0000313" key="3">
    <source>
        <dbReference type="Proteomes" id="UP000307657"/>
    </source>
</evidence>
<keyword evidence="1" id="KW-0812">Transmembrane</keyword>
<accession>A0A4U0EP32</accession>
<name>A0A4U0EP32_9FLAO</name>
<dbReference type="AlphaFoldDB" id="A0A4U0EP32"/>
<dbReference type="EMBL" id="SUPL01000008">
    <property type="protein sequence ID" value="TJY32834.1"/>
    <property type="molecule type" value="Genomic_DNA"/>
</dbReference>
<dbReference type="Proteomes" id="UP000307657">
    <property type="component" value="Unassembled WGS sequence"/>
</dbReference>
<keyword evidence="1" id="KW-1133">Transmembrane helix</keyword>
<feature type="transmembrane region" description="Helical" evidence="1">
    <location>
        <begin position="12"/>
        <end position="31"/>
    </location>
</feature>
<proteinExistence type="predicted"/>
<comment type="caution">
    <text evidence="2">The sequence shown here is derived from an EMBL/GenBank/DDBJ whole genome shotgun (WGS) entry which is preliminary data.</text>
</comment>
<dbReference type="OrthoDB" id="822590at2"/>
<reference evidence="2 3" key="1">
    <citation type="submission" date="2019-04" db="EMBL/GenBank/DDBJ databases">
        <title>Lacinutrix sp. nov., isolated from marine water.</title>
        <authorList>
            <person name="Kim W."/>
        </authorList>
    </citation>
    <scope>NUCLEOTIDE SEQUENCE [LARGE SCALE GENOMIC DNA]</scope>
    <source>
        <strain evidence="2 3">CAU 1491</strain>
    </source>
</reference>
<keyword evidence="1" id="KW-0472">Membrane</keyword>
<dbReference type="RefSeq" id="WP_136844678.1">
    <property type="nucleotide sequence ID" value="NZ_SUPL01000008.1"/>
</dbReference>
<organism evidence="2 3">
    <name type="scientific">Pontimicrobium aquaticum</name>
    <dbReference type="NCBI Taxonomy" id="2565367"/>
    <lineage>
        <taxon>Bacteria</taxon>
        <taxon>Pseudomonadati</taxon>
        <taxon>Bacteroidota</taxon>
        <taxon>Flavobacteriia</taxon>
        <taxon>Flavobacteriales</taxon>
        <taxon>Flavobacteriaceae</taxon>
        <taxon>Pontimicrobium</taxon>
    </lineage>
</organism>
<evidence type="ECO:0000256" key="1">
    <source>
        <dbReference type="SAM" id="Phobius"/>
    </source>
</evidence>
<keyword evidence="3" id="KW-1185">Reference proteome</keyword>
<evidence type="ECO:0000313" key="2">
    <source>
        <dbReference type="EMBL" id="TJY32834.1"/>
    </source>
</evidence>
<sequence>MIKENRVNKYLLYAIGEIILVVIGILIALQINNNNEANKERIKELHYLKNIKNDLLLNITNINTFIDTRNSQIKSANTILEYYEGKPLTVLSDFSNNCVNVYTWKKFYQINNTFLELTNSGNLALISNDSIKNSLLNLDALYKELKGEEEHFRFDSELLLYEPSFRMIDLNPVTKKFTYDVSNGEAGENTTLPRANFEDILKSIKHKNGFVMAVYEFTVMNGQLDGMKTLSEKLISLIDNELTKQ</sequence>
<protein>
    <submittedName>
        <fullName evidence="2">Uncharacterized protein</fullName>
    </submittedName>
</protein>
<dbReference type="Pfam" id="PF19578">
    <property type="entry name" value="DUF6090"/>
    <property type="match status" value="1"/>
</dbReference>
<gene>
    <name evidence="2" type="ORF">E5167_13425</name>
</gene>